<dbReference type="AlphaFoldDB" id="A0A0C2MKX1"/>
<dbReference type="Proteomes" id="UP000031668">
    <property type="component" value="Unassembled WGS sequence"/>
</dbReference>
<gene>
    <name evidence="1" type="ORF">RF11_02330</name>
</gene>
<accession>A0A0C2MKX1</accession>
<keyword evidence="2" id="KW-1185">Reference proteome</keyword>
<evidence type="ECO:0000313" key="1">
    <source>
        <dbReference type="EMBL" id="KII67866.1"/>
    </source>
</evidence>
<reference evidence="1 2" key="1">
    <citation type="journal article" date="2014" name="Genome Biol. Evol.">
        <title>The genome of the myxosporean Thelohanellus kitauei shows adaptations to nutrient acquisition within its fish host.</title>
        <authorList>
            <person name="Yang Y."/>
            <person name="Xiong J."/>
            <person name="Zhou Z."/>
            <person name="Huo F."/>
            <person name="Miao W."/>
            <person name="Ran C."/>
            <person name="Liu Y."/>
            <person name="Zhang J."/>
            <person name="Feng J."/>
            <person name="Wang M."/>
            <person name="Wang M."/>
            <person name="Wang L."/>
            <person name="Yao B."/>
        </authorList>
    </citation>
    <scope>NUCLEOTIDE SEQUENCE [LARGE SCALE GENOMIC DNA]</scope>
    <source>
        <strain evidence="1">Wuqing</strain>
    </source>
</reference>
<comment type="caution">
    <text evidence="1">The sequence shown here is derived from an EMBL/GenBank/DDBJ whole genome shotgun (WGS) entry which is preliminary data.</text>
</comment>
<name>A0A0C2MKX1_THEKT</name>
<organism evidence="1 2">
    <name type="scientific">Thelohanellus kitauei</name>
    <name type="common">Myxosporean</name>
    <dbReference type="NCBI Taxonomy" id="669202"/>
    <lineage>
        <taxon>Eukaryota</taxon>
        <taxon>Metazoa</taxon>
        <taxon>Cnidaria</taxon>
        <taxon>Myxozoa</taxon>
        <taxon>Myxosporea</taxon>
        <taxon>Bivalvulida</taxon>
        <taxon>Platysporina</taxon>
        <taxon>Myxobolidae</taxon>
        <taxon>Thelohanellus</taxon>
    </lineage>
</organism>
<protein>
    <submittedName>
        <fullName evidence="1">Uncharacterized protein</fullName>
    </submittedName>
</protein>
<dbReference type="EMBL" id="JWZT01003057">
    <property type="protein sequence ID" value="KII67866.1"/>
    <property type="molecule type" value="Genomic_DNA"/>
</dbReference>
<proteinExistence type="predicted"/>
<sequence>MPGYDFYCYFYDFSGNPLRPGYLKEFDGVYSCLIFSLKARSMANYGVILKYFPYNYENSYLIGSRLYMQDRKFDIIFSVSREGHIRMISELVVPYPTEQYLLGGVIFCFL</sequence>
<evidence type="ECO:0000313" key="2">
    <source>
        <dbReference type="Proteomes" id="UP000031668"/>
    </source>
</evidence>